<reference evidence="2 3" key="1">
    <citation type="submission" date="2017-01" db="EMBL/GenBank/DDBJ databases">
        <title>Genome analysis of Paenibacillus selenitrireducens ES3-24.</title>
        <authorList>
            <person name="Xu D."/>
            <person name="Yao R."/>
            <person name="Zheng S."/>
        </authorList>
    </citation>
    <scope>NUCLEOTIDE SEQUENCE [LARGE SCALE GENOMIC DNA]</scope>
    <source>
        <strain evidence="2 3">ES3-24</strain>
    </source>
</reference>
<dbReference type="OrthoDB" id="9799921at2"/>
<feature type="domain" description="Uracil-DNA glycosylase-like" evidence="1">
    <location>
        <begin position="7"/>
        <end position="160"/>
    </location>
</feature>
<dbReference type="SMART" id="SM00986">
    <property type="entry name" value="UDG"/>
    <property type="match status" value="1"/>
</dbReference>
<organism evidence="2 3">
    <name type="scientific">Paenibacillus selenitireducens</name>
    <dbReference type="NCBI Taxonomy" id="1324314"/>
    <lineage>
        <taxon>Bacteria</taxon>
        <taxon>Bacillati</taxon>
        <taxon>Bacillota</taxon>
        <taxon>Bacilli</taxon>
        <taxon>Bacillales</taxon>
        <taxon>Paenibacillaceae</taxon>
        <taxon>Paenibacillus</taxon>
    </lineage>
</organism>
<evidence type="ECO:0000313" key="2">
    <source>
        <dbReference type="EMBL" id="OPA80809.1"/>
    </source>
</evidence>
<protein>
    <submittedName>
        <fullName evidence="2">DNA-deoxyinosine glycosylase</fullName>
    </submittedName>
</protein>
<dbReference type="AlphaFoldDB" id="A0A1T2XLR3"/>
<keyword evidence="3" id="KW-1185">Reference proteome</keyword>
<dbReference type="InterPro" id="IPR026353">
    <property type="entry name" value="Hypoxan-DNA_Glyclase"/>
</dbReference>
<dbReference type="SMART" id="SM00987">
    <property type="entry name" value="UreE_C"/>
    <property type="match status" value="1"/>
</dbReference>
<dbReference type="STRING" id="1324314.BVG16_00170"/>
<accession>A0A1T2XLR3</accession>
<comment type="caution">
    <text evidence="2">The sequence shown here is derived from an EMBL/GenBank/DDBJ whole genome shotgun (WGS) entry which is preliminary data.</text>
</comment>
<dbReference type="Proteomes" id="UP000190188">
    <property type="component" value="Unassembled WGS sequence"/>
</dbReference>
<evidence type="ECO:0000259" key="1">
    <source>
        <dbReference type="SMART" id="SM00986"/>
    </source>
</evidence>
<dbReference type="SUPFAM" id="SSF52141">
    <property type="entry name" value="Uracil-DNA glycosylase-like"/>
    <property type="match status" value="1"/>
</dbReference>
<sequence length="172" mass="19802">MRVQSFKPVIHETCRILILGSMPGVKSLQEHQYYAHPRNHFWPILYGLFDKTPVSDYEQRLQFAQSKGFGLWDVLGECEREGSLDTNIQHAVPNDFAGLQVTYPQIHHFFFNGAKAYELFMRHCASQVSLEHVTLHKLPSTSPANTASLASKLEQWRTELQSVSMHSHFDME</sequence>
<dbReference type="NCBIfam" id="TIGR04274">
    <property type="entry name" value="hypoxanDNAglyco"/>
    <property type="match status" value="1"/>
</dbReference>
<evidence type="ECO:0000313" key="3">
    <source>
        <dbReference type="Proteomes" id="UP000190188"/>
    </source>
</evidence>
<gene>
    <name evidence="2" type="ORF">BVG16_00170</name>
</gene>
<dbReference type="CDD" id="cd10032">
    <property type="entry name" value="UDG-F6_HDG"/>
    <property type="match status" value="1"/>
</dbReference>
<dbReference type="Gene3D" id="3.40.470.10">
    <property type="entry name" value="Uracil-DNA glycosylase-like domain"/>
    <property type="match status" value="1"/>
</dbReference>
<dbReference type="EMBL" id="MSZX01000001">
    <property type="protein sequence ID" value="OPA80809.1"/>
    <property type="molecule type" value="Genomic_DNA"/>
</dbReference>
<dbReference type="RefSeq" id="WP_078496466.1">
    <property type="nucleotide sequence ID" value="NZ_MSZX01000001.1"/>
</dbReference>
<proteinExistence type="predicted"/>
<dbReference type="Pfam" id="PF03167">
    <property type="entry name" value="UDG"/>
    <property type="match status" value="1"/>
</dbReference>
<name>A0A1T2XLR3_9BACL</name>
<dbReference type="InterPro" id="IPR036895">
    <property type="entry name" value="Uracil-DNA_glycosylase-like_sf"/>
</dbReference>
<dbReference type="InterPro" id="IPR005122">
    <property type="entry name" value="Uracil-DNA_glycosylase-like"/>
</dbReference>